<dbReference type="GO" id="GO:0006629">
    <property type="term" value="P:lipid metabolic process"/>
    <property type="evidence" value="ECO:0007669"/>
    <property type="project" value="InterPro"/>
</dbReference>
<keyword evidence="2" id="KW-1185">Reference proteome</keyword>
<organism evidence="1 2">
    <name type="scientific">Rhynchophorus ferrugineus</name>
    <name type="common">Red palm weevil</name>
    <name type="synonym">Curculio ferrugineus</name>
    <dbReference type="NCBI Taxonomy" id="354439"/>
    <lineage>
        <taxon>Eukaryota</taxon>
        <taxon>Metazoa</taxon>
        <taxon>Ecdysozoa</taxon>
        <taxon>Arthropoda</taxon>
        <taxon>Hexapoda</taxon>
        <taxon>Insecta</taxon>
        <taxon>Pterygota</taxon>
        <taxon>Neoptera</taxon>
        <taxon>Endopterygota</taxon>
        <taxon>Coleoptera</taxon>
        <taxon>Polyphaga</taxon>
        <taxon>Cucujiformia</taxon>
        <taxon>Curculionidae</taxon>
        <taxon>Dryophthorinae</taxon>
        <taxon>Rhynchophorus</taxon>
    </lineage>
</organism>
<proteinExistence type="predicted"/>
<comment type="caution">
    <text evidence="1">The sequence shown here is derived from an EMBL/GenBank/DDBJ whole genome shotgun (WGS) entry which is preliminary data.</text>
</comment>
<sequence length="182" mass="20281">MSSYLSEHPNEVVILDCQHFYAFTDDTHATLIGMLKNAFNTTLLPYAGSLSSWSLSSLNDNNYQVILIYRESVQTSETFLWPSSSYPTPWYNTMNSTYLLSSLDTGLSTRSNSNGYISQCVLTPGVNDILTNLLSTLKQKCAVDFESSRTAWILEQEPGANGVNVIIGDFVDLSDDVFIMLM</sequence>
<dbReference type="PANTHER" id="PTHR13593">
    <property type="match status" value="1"/>
</dbReference>
<dbReference type="Gene3D" id="3.20.20.190">
    <property type="entry name" value="Phosphatidylinositol (PI) phosphodiesterase"/>
    <property type="match status" value="1"/>
</dbReference>
<dbReference type="PANTHER" id="PTHR13593:SF113">
    <property type="entry name" value="SI:DKEY-266F7.9"/>
    <property type="match status" value="1"/>
</dbReference>
<dbReference type="AlphaFoldDB" id="A0A834IBU2"/>
<dbReference type="SUPFAM" id="SSF51695">
    <property type="entry name" value="PLC-like phosphodiesterases"/>
    <property type="match status" value="1"/>
</dbReference>
<evidence type="ECO:0000313" key="2">
    <source>
        <dbReference type="Proteomes" id="UP000625711"/>
    </source>
</evidence>
<protein>
    <submittedName>
        <fullName evidence="1">Uncharacterized protein</fullName>
    </submittedName>
</protein>
<reference evidence="1" key="1">
    <citation type="submission" date="2020-08" db="EMBL/GenBank/DDBJ databases">
        <title>Genome sequencing and assembly of the red palm weevil Rhynchophorus ferrugineus.</title>
        <authorList>
            <person name="Dias G.B."/>
            <person name="Bergman C.M."/>
            <person name="Manee M."/>
        </authorList>
    </citation>
    <scope>NUCLEOTIDE SEQUENCE</scope>
    <source>
        <strain evidence="1">AA-2017</strain>
        <tissue evidence="1">Whole larva</tissue>
    </source>
</reference>
<dbReference type="EMBL" id="JAACXV010014034">
    <property type="protein sequence ID" value="KAF7270957.1"/>
    <property type="molecule type" value="Genomic_DNA"/>
</dbReference>
<dbReference type="InterPro" id="IPR051057">
    <property type="entry name" value="PI-PLC_domain"/>
</dbReference>
<accession>A0A834IBU2</accession>
<dbReference type="InterPro" id="IPR017946">
    <property type="entry name" value="PLC-like_Pdiesterase_TIM-brl"/>
</dbReference>
<gene>
    <name evidence="1" type="ORF">GWI33_016114</name>
</gene>
<name>A0A834IBU2_RHYFE</name>
<dbReference type="Proteomes" id="UP000625711">
    <property type="component" value="Unassembled WGS sequence"/>
</dbReference>
<dbReference type="OrthoDB" id="1046782at2759"/>
<dbReference type="GO" id="GO:0008081">
    <property type="term" value="F:phosphoric diester hydrolase activity"/>
    <property type="evidence" value="ECO:0007669"/>
    <property type="project" value="InterPro"/>
</dbReference>
<evidence type="ECO:0000313" key="1">
    <source>
        <dbReference type="EMBL" id="KAF7270957.1"/>
    </source>
</evidence>